<dbReference type="GO" id="GO:0016787">
    <property type="term" value="F:hydrolase activity"/>
    <property type="evidence" value="ECO:0007669"/>
    <property type="project" value="UniProtKB-UniRule"/>
</dbReference>
<keyword evidence="7" id="KW-0413">Isomerase</keyword>
<keyword evidence="4 12" id="KW-0347">Helicase</keyword>
<dbReference type="Gene3D" id="3.40.50.300">
    <property type="entry name" value="P-loop containing nucleotide triphosphate hydrolases"/>
    <property type="match status" value="2"/>
</dbReference>
<evidence type="ECO:0000256" key="1">
    <source>
        <dbReference type="ARBA" id="ARBA00009922"/>
    </source>
</evidence>
<evidence type="ECO:0000256" key="6">
    <source>
        <dbReference type="ARBA" id="ARBA00023125"/>
    </source>
</evidence>
<dbReference type="InterPro" id="IPR014016">
    <property type="entry name" value="UvrD-like_ATP-bd"/>
</dbReference>
<evidence type="ECO:0000256" key="9">
    <source>
        <dbReference type="ARBA" id="ARBA00034808"/>
    </source>
</evidence>
<feature type="domain" description="UvrD-like helicase ATP-binding" evidence="13">
    <location>
        <begin position="2"/>
        <end position="276"/>
    </location>
</feature>
<evidence type="ECO:0000259" key="13">
    <source>
        <dbReference type="PROSITE" id="PS51198"/>
    </source>
</evidence>
<name>A0A850T2F3_9BACT</name>
<dbReference type="Pfam" id="PF13361">
    <property type="entry name" value="UvrD_C"/>
    <property type="match status" value="1"/>
</dbReference>
<dbReference type="PROSITE" id="PS51198">
    <property type="entry name" value="UVRD_HELICASE_ATP_BIND"/>
    <property type="match status" value="1"/>
</dbReference>
<feature type="binding site" evidence="12">
    <location>
        <begin position="23"/>
        <end position="30"/>
    </location>
    <ligand>
        <name>ATP</name>
        <dbReference type="ChEBI" id="CHEBI:30616"/>
    </ligand>
</feature>
<comment type="caution">
    <text evidence="15">The sequence shown here is derived from an EMBL/GenBank/DDBJ whole genome shotgun (WGS) entry which is preliminary data.</text>
</comment>
<dbReference type="RefSeq" id="WP_178367348.1">
    <property type="nucleotide sequence ID" value="NZ_JACADJ010000050.1"/>
</dbReference>
<dbReference type="EMBL" id="JACADJ010000050">
    <property type="protein sequence ID" value="NWH05893.1"/>
    <property type="molecule type" value="Genomic_DNA"/>
</dbReference>
<dbReference type="SUPFAM" id="SSF52540">
    <property type="entry name" value="P-loop containing nucleoside triphosphate hydrolases"/>
    <property type="match status" value="1"/>
</dbReference>
<dbReference type="AlphaFoldDB" id="A0A850T2F3"/>
<dbReference type="GO" id="GO:0000725">
    <property type="term" value="P:recombinational repair"/>
    <property type="evidence" value="ECO:0007669"/>
    <property type="project" value="TreeGrafter"/>
</dbReference>
<evidence type="ECO:0000256" key="7">
    <source>
        <dbReference type="ARBA" id="ARBA00023235"/>
    </source>
</evidence>
<comment type="catalytic activity">
    <reaction evidence="11">
        <text>ATP + H2O = ADP + phosphate + H(+)</text>
        <dbReference type="Rhea" id="RHEA:13065"/>
        <dbReference type="ChEBI" id="CHEBI:15377"/>
        <dbReference type="ChEBI" id="CHEBI:15378"/>
        <dbReference type="ChEBI" id="CHEBI:30616"/>
        <dbReference type="ChEBI" id="CHEBI:43474"/>
        <dbReference type="ChEBI" id="CHEBI:456216"/>
        <dbReference type="EC" id="5.6.2.4"/>
    </reaction>
</comment>
<keyword evidence="6" id="KW-0238">DNA-binding</keyword>
<dbReference type="GO" id="GO:0005829">
    <property type="term" value="C:cytosol"/>
    <property type="evidence" value="ECO:0007669"/>
    <property type="project" value="TreeGrafter"/>
</dbReference>
<proteinExistence type="inferred from homology"/>
<gene>
    <name evidence="15" type="ORF">HXW94_13010</name>
</gene>
<accession>A0A850T2F3</accession>
<dbReference type="PANTHER" id="PTHR11070">
    <property type="entry name" value="UVRD / RECB / PCRA DNA HELICASE FAMILY MEMBER"/>
    <property type="match status" value="1"/>
</dbReference>
<feature type="domain" description="UvrD-like helicase C-terminal" evidence="14">
    <location>
        <begin position="277"/>
        <end position="545"/>
    </location>
</feature>
<dbReference type="Proteomes" id="UP000553343">
    <property type="component" value="Unassembled WGS sequence"/>
</dbReference>
<evidence type="ECO:0000256" key="10">
    <source>
        <dbReference type="ARBA" id="ARBA00034923"/>
    </source>
</evidence>
<comment type="similarity">
    <text evidence="1">Belongs to the helicase family. UvrD subfamily.</text>
</comment>
<evidence type="ECO:0000256" key="8">
    <source>
        <dbReference type="ARBA" id="ARBA00034617"/>
    </source>
</evidence>
<keyword evidence="5 12" id="KW-0067">ATP-binding</keyword>
<evidence type="ECO:0000256" key="12">
    <source>
        <dbReference type="PROSITE-ProRule" id="PRU00560"/>
    </source>
</evidence>
<keyword evidence="2 12" id="KW-0547">Nucleotide-binding</keyword>
<evidence type="ECO:0000256" key="11">
    <source>
        <dbReference type="ARBA" id="ARBA00048988"/>
    </source>
</evidence>
<dbReference type="Gene3D" id="1.10.486.10">
    <property type="entry name" value="PCRA, domain 4"/>
    <property type="match status" value="1"/>
</dbReference>
<dbReference type="InterPro" id="IPR014017">
    <property type="entry name" value="DNA_helicase_UvrD-like_C"/>
</dbReference>
<dbReference type="InterPro" id="IPR000212">
    <property type="entry name" value="DNA_helicase_UvrD/REP"/>
</dbReference>
<evidence type="ECO:0000259" key="14">
    <source>
        <dbReference type="PROSITE" id="PS51217"/>
    </source>
</evidence>
<dbReference type="GO" id="GO:0003677">
    <property type="term" value="F:DNA binding"/>
    <property type="evidence" value="ECO:0007669"/>
    <property type="project" value="UniProtKB-KW"/>
</dbReference>
<protein>
    <recommendedName>
        <fullName evidence="9">DNA 3'-5' helicase</fullName>
        <ecNumber evidence="9">5.6.2.4</ecNumber>
    </recommendedName>
    <alternativeName>
        <fullName evidence="10">DNA 3'-5' helicase II</fullName>
    </alternativeName>
</protein>
<dbReference type="Gene3D" id="1.10.10.160">
    <property type="match status" value="1"/>
</dbReference>
<keyword evidence="16" id="KW-1185">Reference proteome</keyword>
<comment type="catalytic activity">
    <reaction evidence="8">
        <text>Couples ATP hydrolysis with the unwinding of duplex DNA by translocating in the 3'-5' direction.</text>
        <dbReference type="EC" id="5.6.2.4"/>
    </reaction>
</comment>
<dbReference type="GO" id="GO:0005524">
    <property type="term" value="F:ATP binding"/>
    <property type="evidence" value="ECO:0007669"/>
    <property type="project" value="UniProtKB-UniRule"/>
</dbReference>
<evidence type="ECO:0000256" key="3">
    <source>
        <dbReference type="ARBA" id="ARBA00022801"/>
    </source>
</evidence>
<dbReference type="InterPro" id="IPR027417">
    <property type="entry name" value="P-loop_NTPase"/>
</dbReference>
<evidence type="ECO:0000256" key="2">
    <source>
        <dbReference type="ARBA" id="ARBA00022741"/>
    </source>
</evidence>
<dbReference type="GO" id="GO:0043138">
    <property type="term" value="F:3'-5' DNA helicase activity"/>
    <property type="evidence" value="ECO:0007669"/>
    <property type="project" value="UniProtKB-EC"/>
</dbReference>
<organism evidence="15 16">
    <name type="scientific">Desulfobacter latus</name>
    <dbReference type="NCBI Taxonomy" id="2292"/>
    <lineage>
        <taxon>Bacteria</taxon>
        <taxon>Pseudomonadati</taxon>
        <taxon>Thermodesulfobacteriota</taxon>
        <taxon>Desulfobacteria</taxon>
        <taxon>Desulfobacterales</taxon>
        <taxon>Desulfobacteraceae</taxon>
        <taxon>Desulfobacter</taxon>
    </lineage>
</organism>
<evidence type="ECO:0000313" key="15">
    <source>
        <dbReference type="EMBL" id="NWH05893.1"/>
    </source>
</evidence>
<dbReference type="CDD" id="cd17932">
    <property type="entry name" value="DEXQc_UvrD"/>
    <property type="match status" value="1"/>
</dbReference>
<dbReference type="EC" id="5.6.2.4" evidence="9"/>
<reference evidence="15 16" key="1">
    <citation type="submission" date="2020-06" db="EMBL/GenBank/DDBJ databases">
        <title>High-quality draft genome of sulfate reducer Desulfobacter latus type strain AcrS2 isolated from marine sediment.</title>
        <authorList>
            <person name="Hoppe M."/>
            <person name="Larsen C.K."/>
            <person name="Marshall I.P.G."/>
            <person name="Schramm A."/>
            <person name="Marietou A.G."/>
        </authorList>
    </citation>
    <scope>NUCLEOTIDE SEQUENCE [LARGE SCALE GENOMIC DNA]</scope>
    <source>
        <strain evidence="15 16">AcRS2</strain>
    </source>
</reference>
<dbReference type="PANTHER" id="PTHR11070:SF2">
    <property type="entry name" value="ATP-DEPENDENT DNA HELICASE SRS2"/>
    <property type="match status" value="1"/>
</dbReference>
<dbReference type="InterPro" id="IPR013986">
    <property type="entry name" value="DExx_box_DNA_helicase_dom_sf"/>
</dbReference>
<dbReference type="PROSITE" id="PS51217">
    <property type="entry name" value="UVRD_HELICASE_CTER"/>
    <property type="match status" value="1"/>
</dbReference>
<sequence length="611" mass="70222">MIRLNSRQKEAAEFLYGTACVIACPGSGKTLTMTRRIANLVKNHGVSPERIIGLTFTRNAAQAMREKLYPILEDLATRVDLATIHSFCYSLLKQEGKTFEILHGNEQLKFVRQVMKKKRIRNIPVGLIIREISLAKNNIIDTDEFADLYTGDETMLKIADVYRLYEAEKKKKLLLDFTDLLFESYLLLKGEKEIRQKYQDSYTHLLIDEYQDVGPLQVEILKQLINNHRKSSFWVCADDCQSIYSFTGASVGNILNFDKVFQNSQQFILDTNYRSTPEILSCCQRLIDHNTKKIDKVLRTKNSTGAKATVIDATNEEDEALQLVNEIKGLTESGTYQFKDIAVLYRANSLSRPIEDGFKQHQIPYHIENGSSFYQRHEVKVLLDYLRFINNPDSDDGDDALRKIINIPNRYIGKTFMTGLESFSNKRNVHLFQGLKTMPIEVPYLKKFIKDFVCLIEPLIQDVAQLEPAEIIHILREGLDYDRYISDDDIPSPDDSKIENINQLQLVSAKYKDIPALINYTETFKEENSNNKDGVALMTVHKSKGLEFPIVFVIGMTEGVMPNKQGEIEEERRICFVGISRAMNLLYLTYPINYMGKNATRSRFLDEILED</sequence>
<evidence type="ECO:0000256" key="5">
    <source>
        <dbReference type="ARBA" id="ARBA00022840"/>
    </source>
</evidence>
<evidence type="ECO:0000256" key="4">
    <source>
        <dbReference type="ARBA" id="ARBA00022806"/>
    </source>
</evidence>
<keyword evidence="3 12" id="KW-0378">Hydrolase</keyword>
<evidence type="ECO:0000313" key="16">
    <source>
        <dbReference type="Proteomes" id="UP000553343"/>
    </source>
</evidence>
<dbReference type="Pfam" id="PF00580">
    <property type="entry name" value="UvrD-helicase"/>
    <property type="match status" value="1"/>
</dbReference>